<proteinExistence type="inferred from homology"/>
<dbReference type="InterPro" id="IPR005651">
    <property type="entry name" value="Trm112-like"/>
</dbReference>
<evidence type="ECO:0000313" key="3">
    <source>
        <dbReference type="Proteomes" id="UP000248039"/>
    </source>
</evidence>
<protein>
    <recommendedName>
        <fullName evidence="1">UPF0434 protein C7C46_18545</fullName>
    </recommendedName>
</protein>
<comment type="similarity">
    <text evidence="1">Belongs to the UPF0434 family.</text>
</comment>
<dbReference type="RefSeq" id="WP_110670991.1">
    <property type="nucleotide sequence ID" value="NZ_PYBW01000058.1"/>
</dbReference>
<dbReference type="Gene3D" id="2.20.25.10">
    <property type="match status" value="1"/>
</dbReference>
<dbReference type="SUPFAM" id="SSF158997">
    <property type="entry name" value="Trm112p-like"/>
    <property type="match status" value="1"/>
</dbReference>
<dbReference type="AlphaFoldDB" id="A0A2V4N493"/>
<dbReference type="Pfam" id="PF03966">
    <property type="entry name" value="Trm112p"/>
    <property type="match status" value="1"/>
</dbReference>
<gene>
    <name evidence="2" type="ORF">C7C46_18545</name>
</gene>
<organism evidence="2 3">
    <name type="scientific">Streptomyces tateyamensis</name>
    <dbReference type="NCBI Taxonomy" id="565073"/>
    <lineage>
        <taxon>Bacteria</taxon>
        <taxon>Bacillati</taxon>
        <taxon>Actinomycetota</taxon>
        <taxon>Actinomycetes</taxon>
        <taxon>Kitasatosporales</taxon>
        <taxon>Streptomycetaceae</taxon>
        <taxon>Streptomyces</taxon>
    </lineage>
</organism>
<evidence type="ECO:0000256" key="1">
    <source>
        <dbReference type="HAMAP-Rule" id="MF_01187"/>
    </source>
</evidence>
<dbReference type="OrthoDB" id="9812205at2"/>
<evidence type="ECO:0000313" key="2">
    <source>
        <dbReference type="EMBL" id="PYC77647.1"/>
    </source>
</evidence>
<reference evidence="2 3" key="1">
    <citation type="submission" date="2018-03" db="EMBL/GenBank/DDBJ databases">
        <title>Bioinformatic expansion and discovery of thiopeptide antibiotics.</title>
        <authorList>
            <person name="Schwalen C.J."/>
            <person name="Hudson G.A."/>
            <person name="Mitchell D.A."/>
        </authorList>
    </citation>
    <scope>NUCLEOTIDE SEQUENCE [LARGE SCALE GENOMIC DNA]</scope>
    <source>
        <strain evidence="2 3">ATCC 21389</strain>
    </source>
</reference>
<sequence>MTLEPFLLEILVCPRCHAKLSERSEDGNAELVCTGADCGLIYEIRDGIPLLLVDEARHPA</sequence>
<comment type="caution">
    <text evidence="2">The sequence shown here is derived from an EMBL/GenBank/DDBJ whole genome shotgun (WGS) entry which is preliminary data.</text>
</comment>
<accession>A0A2V4N493</accession>
<name>A0A2V4N493_9ACTN</name>
<dbReference type="HAMAP" id="MF_01187">
    <property type="entry name" value="UPF0434"/>
    <property type="match status" value="1"/>
</dbReference>
<dbReference type="Proteomes" id="UP000248039">
    <property type="component" value="Unassembled WGS sequence"/>
</dbReference>
<keyword evidence="3" id="KW-1185">Reference proteome</keyword>
<dbReference type="EMBL" id="PYBW01000058">
    <property type="protein sequence ID" value="PYC77647.1"/>
    <property type="molecule type" value="Genomic_DNA"/>
</dbReference>